<dbReference type="InterPro" id="IPR017871">
    <property type="entry name" value="ABC_transporter-like_CS"/>
</dbReference>
<dbReference type="Pfam" id="PF00664">
    <property type="entry name" value="ABC_membrane"/>
    <property type="match status" value="2"/>
</dbReference>
<name>A0ABD1FF22_HYPHA</name>
<feature type="domain" description="ABC transmembrane type-1" evidence="17">
    <location>
        <begin position="60"/>
        <end position="361"/>
    </location>
</feature>
<evidence type="ECO:0000256" key="3">
    <source>
        <dbReference type="ARBA" id="ARBA00012191"/>
    </source>
</evidence>
<keyword evidence="5 15" id="KW-0812">Transmembrane</keyword>
<evidence type="ECO:0000313" key="18">
    <source>
        <dbReference type="EMBL" id="KAL1517857.1"/>
    </source>
</evidence>
<dbReference type="InterPro" id="IPR039421">
    <property type="entry name" value="Type_1_exporter"/>
</dbReference>
<comment type="subcellular location">
    <subcellularLocation>
        <location evidence="1">Cell membrane</location>
        <topology evidence="1">Multi-pass membrane protein</topology>
    </subcellularLocation>
</comment>
<keyword evidence="12" id="KW-0325">Glycoprotein</keyword>
<dbReference type="FunFam" id="3.40.50.300:FF:000251">
    <property type="entry name" value="ABC transporter B family member 19"/>
    <property type="match status" value="1"/>
</dbReference>
<keyword evidence="6" id="KW-0677">Repeat</keyword>
<proteinExistence type="inferred from homology"/>
<feature type="transmembrane region" description="Helical" evidence="15">
    <location>
        <begin position="831"/>
        <end position="848"/>
    </location>
</feature>
<dbReference type="CDD" id="cd18578">
    <property type="entry name" value="ABC_6TM_Pgp_ABCB1_D2_like"/>
    <property type="match status" value="1"/>
</dbReference>
<dbReference type="InterPro" id="IPR003593">
    <property type="entry name" value="AAA+_ATPase"/>
</dbReference>
<dbReference type="SMART" id="SM00382">
    <property type="entry name" value="AAA"/>
    <property type="match status" value="2"/>
</dbReference>
<keyword evidence="9" id="KW-1278">Translocase</keyword>
<sequence length="1248" mass="138214">MITKDDPQNLEENGKDKPSPLDAEFEPPNEEQTEPDENVQPSSFFGLYRYATGTEKFFLFIGVIISLASGAIQPLNNLLLGHLTNGLIAYGRRCSEPGASECSDAAEDLMIAVKDFALWSSVIGVGMWITSYIGTETFSYVAIKQVFRVRSKYLKSVLNKDIAWYDMHRSGDFASRMADDLSKLEEGIGEKVPLFLTLQGVFISAIVLALVKGWELALICLISLPVSMIVVGFIAFLTTKLSQRELDAYGDAGAIAEEVFTSIRTVIAFGGELLEKQRYEKGLLFARNNNIKRHLFEALGYGSIWLLVFSSYGLAFWYGVKLMLEGNSTYDAGNMITVFFSVMGGSMGFGAASPFIEAFATAKAAGGKIFHVINTLPHINLSKNNGQKMNEVKGNIELKNVHFNYPSRSSVPILQGLSLKISAGDTVALVGSSGCGKSTVLQMVQRFYDPLEGQVFIDGNDIKNLDLAWYRQSIGVVSQEPVLFGTTIFENIRYGNQDAKEEDIVHAAKMANAHNFIKSLPNGYQTLQRIAIARALVRNPAILLLDEATSALDTNSEAKVQAALEKASKNRTTIIVAHRLTTIRGANKIIVISNGKVVEEGTHKELMELKQEYYTLVTTQVQGIEQLENEKDRNTSEYQAIDYDDNEYEDLDAIKNVDEEQETDNFIKKASLWSIVKLNSPEWFFLLLGSIGAALMGATMPMFAIIFGSILQVLQDTDEDYVRSETNKYVLYFVYAGILSFVATFLQMYMFGRAGQKLTYRIRSRMFEALLRQEIGYFDRKDNGVGTVCAKLSNEAAQVQGATGQRIGAIMSSLSTAVICIVVAVYYEWRLGLVALAFFPFLIFVTFVQRRQMSQETDEFRTSLEKSTKIAVEAVGSIRTVASLGCEDTFYNLYINELTPHIKICLRNSHGRATILGLSRGLMNFAFASCMYYGGYLIKNNHVLYGDVFKVAQALIMGTVSIGNSLAFTPNLDKGLIAAKTVMNLINREPKVRNSTKPIVKKEATGNLEYSNVHFSYPSRSQIQVLQGLNLSVLQGKTVALVGHSGCGKSTIIQLLERFYDPSDGTISFDDEYIKSITLSSLRYHLGIVSQEPNLFSRTIKENIAYGDNARQVNEAEIIEAAKNANIHNFISKLPQGYETKLGEKGTQLSGGQKQRIAIARALVRNPKILLLDEATSALDAESEKVVQEALDNAKQGRTCLTIAHRLTTIQDADVICVVSDGIIAEQGTHSELIEKKGLYYRLHTLQH</sequence>
<comment type="caution">
    <text evidence="18">The sequence shown here is derived from an EMBL/GenBank/DDBJ whole genome shotgun (WGS) entry which is preliminary data.</text>
</comment>
<feature type="compositionally biased region" description="Basic and acidic residues" evidence="14">
    <location>
        <begin position="1"/>
        <end position="19"/>
    </location>
</feature>
<dbReference type="Proteomes" id="UP001566132">
    <property type="component" value="Unassembled WGS sequence"/>
</dbReference>
<evidence type="ECO:0000256" key="9">
    <source>
        <dbReference type="ARBA" id="ARBA00022967"/>
    </source>
</evidence>
<evidence type="ECO:0000256" key="6">
    <source>
        <dbReference type="ARBA" id="ARBA00022737"/>
    </source>
</evidence>
<dbReference type="InterPro" id="IPR027417">
    <property type="entry name" value="P-loop_NTPase"/>
</dbReference>
<dbReference type="GO" id="GO:0017085">
    <property type="term" value="P:response to insecticide"/>
    <property type="evidence" value="ECO:0007669"/>
    <property type="project" value="UniProtKB-ARBA"/>
</dbReference>
<dbReference type="GO" id="GO:0097254">
    <property type="term" value="P:renal tubular secretion"/>
    <property type="evidence" value="ECO:0007669"/>
    <property type="project" value="UniProtKB-ARBA"/>
</dbReference>
<comment type="similarity">
    <text evidence="2">Belongs to the ABC transporter superfamily. ABCB family. Multidrug resistance exporter (TC 3.A.1.201) subfamily.</text>
</comment>
<dbReference type="GO" id="GO:0008559">
    <property type="term" value="F:ABC-type xenobiotic transporter activity"/>
    <property type="evidence" value="ECO:0007669"/>
    <property type="project" value="UniProtKB-EC"/>
</dbReference>
<dbReference type="FunFam" id="1.20.1560.10:FF:000009">
    <property type="entry name" value="ABC transporter B family member 1"/>
    <property type="match status" value="1"/>
</dbReference>
<dbReference type="CDD" id="cd18577">
    <property type="entry name" value="ABC_6TM_Pgp_ABCB1_D1_like"/>
    <property type="match status" value="1"/>
</dbReference>
<keyword evidence="11 15" id="KW-0472">Membrane</keyword>
<reference evidence="18 19" key="1">
    <citation type="submission" date="2024-05" db="EMBL/GenBank/DDBJ databases">
        <title>Genetic variation in Jamaican populations of the coffee berry borer (Hypothenemus hampei).</title>
        <authorList>
            <person name="Errbii M."/>
            <person name="Myrie A."/>
        </authorList>
    </citation>
    <scope>NUCLEOTIDE SEQUENCE [LARGE SCALE GENOMIC DNA]</scope>
    <source>
        <strain evidence="18">JA-Hopewell-2020-01-JO</strain>
        <tissue evidence="18">Whole body</tissue>
    </source>
</reference>
<feature type="transmembrane region" description="Helical" evidence="15">
    <location>
        <begin position="216"/>
        <end position="237"/>
    </location>
</feature>
<dbReference type="SUPFAM" id="SSF90123">
    <property type="entry name" value="ABC transporter transmembrane region"/>
    <property type="match status" value="2"/>
</dbReference>
<evidence type="ECO:0000256" key="4">
    <source>
        <dbReference type="ARBA" id="ARBA00022448"/>
    </source>
</evidence>
<evidence type="ECO:0000256" key="7">
    <source>
        <dbReference type="ARBA" id="ARBA00022741"/>
    </source>
</evidence>
<dbReference type="EMBL" id="JBDJPC010000001">
    <property type="protein sequence ID" value="KAL1517857.1"/>
    <property type="molecule type" value="Genomic_DNA"/>
</dbReference>
<dbReference type="PANTHER" id="PTHR43394:SF11">
    <property type="entry name" value="ATP-BINDING CASSETTE TRANSPORTER"/>
    <property type="match status" value="1"/>
</dbReference>
<feature type="transmembrane region" description="Helical" evidence="15">
    <location>
        <begin position="683"/>
        <end position="710"/>
    </location>
</feature>
<dbReference type="PROSITE" id="PS50929">
    <property type="entry name" value="ABC_TM1F"/>
    <property type="match status" value="2"/>
</dbReference>
<dbReference type="EC" id="7.6.2.2" evidence="3"/>
<dbReference type="SUPFAM" id="SSF52540">
    <property type="entry name" value="P-loop containing nucleoside triphosphate hydrolases"/>
    <property type="match status" value="2"/>
</dbReference>
<evidence type="ECO:0000256" key="10">
    <source>
        <dbReference type="ARBA" id="ARBA00022989"/>
    </source>
</evidence>
<evidence type="ECO:0000256" key="15">
    <source>
        <dbReference type="SAM" id="Phobius"/>
    </source>
</evidence>
<dbReference type="PROSITE" id="PS00211">
    <property type="entry name" value="ABC_TRANSPORTER_1"/>
    <property type="match status" value="1"/>
</dbReference>
<evidence type="ECO:0000256" key="1">
    <source>
        <dbReference type="ARBA" id="ARBA00004651"/>
    </source>
</evidence>
<dbReference type="InterPro" id="IPR036640">
    <property type="entry name" value="ABC1_TM_sf"/>
</dbReference>
<keyword evidence="4" id="KW-0813">Transport</keyword>
<dbReference type="InterPro" id="IPR003439">
    <property type="entry name" value="ABC_transporter-like_ATP-bd"/>
</dbReference>
<evidence type="ECO:0000256" key="8">
    <source>
        <dbReference type="ARBA" id="ARBA00022840"/>
    </source>
</evidence>
<feature type="domain" description="ABC transporter" evidence="16">
    <location>
        <begin position="396"/>
        <end position="619"/>
    </location>
</feature>
<feature type="compositionally biased region" description="Acidic residues" evidence="14">
    <location>
        <begin position="23"/>
        <end position="37"/>
    </location>
</feature>
<evidence type="ECO:0000256" key="2">
    <source>
        <dbReference type="ARBA" id="ARBA00007577"/>
    </source>
</evidence>
<evidence type="ECO:0000256" key="14">
    <source>
        <dbReference type="SAM" id="MobiDB-lite"/>
    </source>
</evidence>
<evidence type="ECO:0000256" key="13">
    <source>
        <dbReference type="ARBA" id="ARBA00034018"/>
    </source>
</evidence>
<feature type="region of interest" description="Disordered" evidence="14">
    <location>
        <begin position="1"/>
        <end position="40"/>
    </location>
</feature>
<gene>
    <name evidence="18" type="ORF">ABEB36_001565</name>
</gene>
<protein>
    <recommendedName>
        <fullName evidence="3">ABC-type xenobiotic transporter</fullName>
        <ecNumber evidence="3">7.6.2.2</ecNumber>
    </recommendedName>
</protein>
<evidence type="ECO:0000259" key="16">
    <source>
        <dbReference type="PROSITE" id="PS50893"/>
    </source>
</evidence>
<dbReference type="Pfam" id="PF00005">
    <property type="entry name" value="ABC_tran"/>
    <property type="match status" value="2"/>
</dbReference>
<dbReference type="AlphaFoldDB" id="A0ABD1FF22"/>
<dbReference type="GO" id="GO:0005886">
    <property type="term" value="C:plasma membrane"/>
    <property type="evidence" value="ECO:0007669"/>
    <property type="project" value="UniProtKB-SubCell"/>
</dbReference>
<feature type="transmembrane region" description="Helical" evidence="15">
    <location>
        <begin position="730"/>
        <end position="751"/>
    </location>
</feature>
<dbReference type="PANTHER" id="PTHR43394">
    <property type="entry name" value="ATP-DEPENDENT PERMEASE MDL1, MITOCHONDRIAL"/>
    <property type="match status" value="1"/>
</dbReference>
<dbReference type="Gene3D" id="3.40.50.300">
    <property type="entry name" value="P-loop containing nucleotide triphosphate hydrolases"/>
    <property type="match status" value="2"/>
</dbReference>
<keyword evidence="19" id="KW-1185">Reference proteome</keyword>
<evidence type="ECO:0000256" key="5">
    <source>
        <dbReference type="ARBA" id="ARBA00022692"/>
    </source>
</evidence>
<dbReference type="FunFam" id="3.40.50.300:FF:000479">
    <property type="entry name" value="Multidrug resistance protein 1A"/>
    <property type="match status" value="1"/>
</dbReference>
<dbReference type="CDD" id="cd03249">
    <property type="entry name" value="ABC_MTABC3_MDL1_MDL2"/>
    <property type="match status" value="2"/>
</dbReference>
<feature type="domain" description="ABC transmembrane type-1" evidence="17">
    <location>
        <begin position="687"/>
        <end position="974"/>
    </location>
</feature>
<feature type="transmembrane region" description="Helical" evidence="15">
    <location>
        <begin position="338"/>
        <end position="360"/>
    </location>
</feature>
<feature type="transmembrane region" description="Helical" evidence="15">
    <location>
        <begin position="807"/>
        <end position="825"/>
    </location>
</feature>
<evidence type="ECO:0000256" key="11">
    <source>
        <dbReference type="ARBA" id="ARBA00023136"/>
    </source>
</evidence>
<comment type="catalytic activity">
    <reaction evidence="13">
        <text>ATP + H2O + xenobioticSide 1 = ADP + phosphate + xenobioticSide 2.</text>
        <dbReference type="EC" id="7.6.2.2"/>
    </reaction>
</comment>
<evidence type="ECO:0000256" key="12">
    <source>
        <dbReference type="ARBA" id="ARBA00023180"/>
    </source>
</evidence>
<dbReference type="GO" id="GO:0005524">
    <property type="term" value="F:ATP binding"/>
    <property type="evidence" value="ECO:0007669"/>
    <property type="project" value="UniProtKB-KW"/>
</dbReference>
<feature type="transmembrane region" description="Helical" evidence="15">
    <location>
        <begin position="192"/>
        <end position="210"/>
    </location>
</feature>
<feature type="transmembrane region" description="Helical" evidence="15">
    <location>
        <begin position="298"/>
        <end position="318"/>
    </location>
</feature>
<accession>A0ABD1FF22</accession>
<dbReference type="PROSITE" id="PS50893">
    <property type="entry name" value="ABC_TRANSPORTER_2"/>
    <property type="match status" value="2"/>
</dbReference>
<feature type="domain" description="ABC transporter" evidence="16">
    <location>
        <begin position="1008"/>
        <end position="1246"/>
    </location>
</feature>
<keyword evidence="7" id="KW-0547">Nucleotide-binding</keyword>
<organism evidence="18 19">
    <name type="scientific">Hypothenemus hampei</name>
    <name type="common">Coffee berry borer</name>
    <dbReference type="NCBI Taxonomy" id="57062"/>
    <lineage>
        <taxon>Eukaryota</taxon>
        <taxon>Metazoa</taxon>
        <taxon>Ecdysozoa</taxon>
        <taxon>Arthropoda</taxon>
        <taxon>Hexapoda</taxon>
        <taxon>Insecta</taxon>
        <taxon>Pterygota</taxon>
        <taxon>Neoptera</taxon>
        <taxon>Endopterygota</taxon>
        <taxon>Coleoptera</taxon>
        <taxon>Polyphaga</taxon>
        <taxon>Cucujiformia</taxon>
        <taxon>Curculionidae</taxon>
        <taxon>Scolytinae</taxon>
        <taxon>Hypothenemus</taxon>
    </lineage>
</organism>
<dbReference type="FunFam" id="1.20.1560.10:FF:000018">
    <property type="entry name" value="ATP-binding cassette subfamily B member 11"/>
    <property type="match status" value="1"/>
</dbReference>
<dbReference type="Gene3D" id="1.20.1560.10">
    <property type="entry name" value="ABC transporter type 1, transmembrane domain"/>
    <property type="match status" value="2"/>
</dbReference>
<dbReference type="InterPro" id="IPR011527">
    <property type="entry name" value="ABC1_TM_dom"/>
</dbReference>
<keyword evidence="10 15" id="KW-1133">Transmembrane helix</keyword>
<feature type="transmembrane region" description="Helical" evidence="15">
    <location>
        <begin position="116"/>
        <end position="143"/>
    </location>
</feature>
<feature type="transmembrane region" description="Helical" evidence="15">
    <location>
        <begin position="57"/>
        <end position="75"/>
    </location>
</feature>
<keyword evidence="8" id="KW-0067">ATP-binding</keyword>
<evidence type="ECO:0000313" key="19">
    <source>
        <dbReference type="Proteomes" id="UP001566132"/>
    </source>
</evidence>
<evidence type="ECO:0000259" key="17">
    <source>
        <dbReference type="PROSITE" id="PS50929"/>
    </source>
</evidence>